<comment type="caution">
    <text evidence="1">The sequence shown here is derived from an EMBL/GenBank/DDBJ whole genome shotgun (WGS) entry which is preliminary data.</text>
</comment>
<proteinExistence type="predicted"/>
<evidence type="ECO:0000313" key="2">
    <source>
        <dbReference type="Proteomes" id="UP000706151"/>
    </source>
</evidence>
<dbReference type="AlphaFoldDB" id="A0A935T7E9"/>
<gene>
    <name evidence="1" type="ORF">IPK02_01355</name>
</gene>
<reference evidence="1 2" key="1">
    <citation type="submission" date="2020-10" db="EMBL/GenBank/DDBJ databases">
        <title>Connecting structure to function with the recovery of over 1000 high-quality activated sludge metagenome-assembled genomes encoding full-length rRNA genes using long-read sequencing.</title>
        <authorList>
            <person name="Singleton C.M."/>
            <person name="Petriglieri F."/>
            <person name="Kristensen J.M."/>
            <person name="Kirkegaard R.H."/>
            <person name="Michaelsen T.Y."/>
            <person name="Andersen M.H."/>
            <person name="Karst S.M."/>
            <person name="Dueholm M.S."/>
            <person name="Nielsen P.H."/>
            <person name="Albertsen M."/>
        </authorList>
    </citation>
    <scope>NUCLEOTIDE SEQUENCE [LARGE SCALE GENOMIC DNA]</scope>
    <source>
        <strain evidence="1">Fred_18-Q3-R57-64_BAT3C.720</strain>
    </source>
</reference>
<evidence type="ECO:0000313" key="1">
    <source>
        <dbReference type="EMBL" id="MBK7952704.1"/>
    </source>
</evidence>
<sequence>MPSSTVPIFTPDNEPYLGRPLLVLFDRTITKSMAVHRQLGARTFATDLTGIQIAAVEIIPQGISIALSMRELIRQAYLFSAGILMRPLIERTGMIYHLKDNPAAIDAWNNGWSRKSQPTFDSLLDLVMGKGSEEERQAARTVLHKLVHSDPRSAGFNATVRSDGLLASAAGKELNEPMKADTVSALATNCLDKLTNISIALLGAPSEHLH</sequence>
<organism evidence="1 2">
    <name type="scientific">Candidatus Accumulibacter affinis</name>
    <dbReference type="NCBI Taxonomy" id="2954384"/>
    <lineage>
        <taxon>Bacteria</taxon>
        <taxon>Pseudomonadati</taxon>
        <taxon>Pseudomonadota</taxon>
        <taxon>Betaproteobacteria</taxon>
        <taxon>Candidatus Accumulibacter</taxon>
    </lineage>
</organism>
<dbReference type="EMBL" id="JADJOT010000002">
    <property type="protein sequence ID" value="MBK7952704.1"/>
    <property type="molecule type" value="Genomic_DNA"/>
</dbReference>
<name>A0A935T7E9_9PROT</name>
<protein>
    <submittedName>
        <fullName evidence="1">Uncharacterized protein</fullName>
    </submittedName>
</protein>
<dbReference type="Proteomes" id="UP000706151">
    <property type="component" value="Unassembled WGS sequence"/>
</dbReference>
<accession>A0A935T7E9</accession>